<evidence type="ECO:0000256" key="7">
    <source>
        <dbReference type="ARBA" id="ARBA00023152"/>
    </source>
</evidence>
<dbReference type="UniPathway" id="UPA00138"/>
<dbReference type="HAMAP" id="MF_00147_B">
    <property type="entry name" value="TIM_B"/>
    <property type="match status" value="1"/>
</dbReference>
<protein>
    <recommendedName>
        <fullName evidence="4 9">Triosephosphate isomerase</fullName>
        <shortName evidence="9">TIM</shortName>
        <shortName evidence="9">TPI</shortName>
        <ecNumber evidence="3 9">5.3.1.1</ecNumber>
    </recommendedName>
    <alternativeName>
        <fullName evidence="9">Triose-phosphate isomerase</fullName>
    </alternativeName>
</protein>
<dbReference type="InterPro" id="IPR020861">
    <property type="entry name" value="Triosephosphate_isomerase_AS"/>
</dbReference>
<dbReference type="EC" id="5.3.1.1" evidence="3 9"/>
<dbReference type="GO" id="GO:0004807">
    <property type="term" value="F:triose-phosphate isomerase activity"/>
    <property type="evidence" value="ECO:0007669"/>
    <property type="project" value="UniProtKB-UniRule"/>
</dbReference>
<feature type="binding site" evidence="9">
    <location>
        <begin position="13"/>
        <end position="15"/>
    </location>
    <ligand>
        <name>substrate</name>
    </ligand>
</feature>
<proteinExistence type="inferred from homology"/>
<dbReference type="GO" id="GO:0006094">
    <property type="term" value="P:gluconeogenesis"/>
    <property type="evidence" value="ECO:0007669"/>
    <property type="project" value="UniProtKB-UniRule"/>
</dbReference>
<keyword evidence="8 9" id="KW-0413">Isomerase</keyword>
<feature type="active site" description="Proton acceptor" evidence="9">
    <location>
        <position position="170"/>
    </location>
</feature>
<dbReference type="GO" id="GO:0005829">
    <property type="term" value="C:cytosol"/>
    <property type="evidence" value="ECO:0007669"/>
    <property type="project" value="TreeGrafter"/>
</dbReference>
<gene>
    <name evidence="9" type="primary">tpiA</name>
    <name evidence="11" type="ORF">EXT02_02210</name>
</gene>
<dbReference type="FunFam" id="3.20.20.70:FF:000016">
    <property type="entry name" value="Triosephosphate isomerase"/>
    <property type="match status" value="1"/>
</dbReference>
<feature type="binding site" evidence="9">
    <location>
        <position position="216"/>
    </location>
    <ligand>
        <name>substrate</name>
    </ligand>
</feature>
<keyword evidence="5 9" id="KW-0312">Gluconeogenesis</keyword>
<dbReference type="InterPro" id="IPR035990">
    <property type="entry name" value="TIM_sf"/>
</dbReference>
<sequence length="274" mass="30193">MNYKPRTKVIAGNWKMYKCKDEALEFIQKVSLQVPDQTQVQTLIFPQFTLLDSLAQLQGTNLQVGAQNVFYESEGAFTGEVSPQNLLSLGVKHVLLGHSERRTLFGETDQTVNLKLLSALKHKLVPTVCVGESLLTKENNQTQVFLDQQLTNIFSGVPEEALQNIIIAYEPVWAIGTGKSATPQDANKVIEQIRDKVTALYSSQASCAMRIIYGGSVSVANIKTILEQPAIDGILAGKASLQTEDFLFFAQIASKQTLASTKDIFQKNDCPFCC</sequence>
<dbReference type="SUPFAM" id="SSF51351">
    <property type="entry name" value="Triosephosphate isomerase (TIM)"/>
    <property type="match status" value="1"/>
</dbReference>
<evidence type="ECO:0000256" key="2">
    <source>
        <dbReference type="ARBA" id="ARBA00007422"/>
    </source>
</evidence>
<comment type="caution">
    <text evidence="9">Lacks conserved residue(s) required for the propagation of feature annotation.</text>
</comment>
<evidence type="ECO:0000256" key="4">
    <source>
        <dbReference type="ARBA" id="ARBA00019397"/>
    </source>
</evidence>
<comment type="catalytic activity">
    <reaction evidence="9 10">
        <text>D-glyceraldehyde 3-phosphate = dihydroxyacetone phosphate</text>
        <dbReference type="Rhea" id="RHEA:18585"/>
        <dbReference type="ChEBI" id="CHEBI:57642"/>
        <dbReference type="ChEBI" id="CHEBI:59776"/>
        <dbReference type="EC" id="5.3.1.1"/>
    </reaction>
</comment>
<evidence type="ECO:0000256" key="9">
    <source>
        <dbReference type="HAMAP-Rule" id="MF_00147"/>
    </source>
</evidence>
<dbReference type="AlphaFoldDB" id="A0A4P6MAG5"/>
<dbReference type="PROSITE" id="PS00171">
    <property type="entry name" value="TIM_1"/>
    <property type="match status" value="1"/>
</dbReference>
<dbReference type="NCBIfam" id="TIGR00419">
    <property type="entry name" value="tim"/>
    <property type="match status" value="1"/>
</dbReference>
<evidence type="ECO:0000256" key="1">
    <source>
        <dbReference type="ARBA" id="ARBA00004680"/>
    </source>
</evidence>
<feature type="active site" description="Electrophile" evidence="9">
    <location>
        <position position="98"/>
    </location>
</feature>
<dbReference type="InterPro" id="IPR013785">
    <property type="entry name" value="Aldolase_TIM"/>
</dbReference>
<dbReference type="UniPathway" id="UPA00109">
    <property type="reaction ID" value="UER00189"/>
</dbReference>
<evidence type="ECO:0000256" key="3">
    <source>
        <dbReference type="ARBA" id="ARBA00011940"/>
    </source>
</evidence>
<dbReference type="InterPro" id="IPR022896">
    <property type="entry name" value="TrioseP_Isoase_bac/euk"/>
</dbReference>
<comment type="subunit">
    <text evidence="9 10">Homodimer.</text>
</comment>
<comment type="function">
    <text evidence="9">Involved in the gluconeogenesis. Catalyzes stereospecifically the conversion of dihydroxyacetone phosphate (DHAP) to D-glyceraldehyde-3-phosphate (G3P).</text>
</comment>
<keyword evidence="6 9" id="KW-0963">Cytoplasm</keyword>
<dbReference type="Pfam" id="PF00121">
    <property type="entry name" value="TIM"/>
    <property type="match status" value="1"/>
</dbReference>
<keyword evidence="12" id="KW-1185">Reference proteome</keyword>
<dbReference type="InterPro" id="IPR000652">
    <property type="entry name" value="Triosephosphate_isomerase"/>
</dbReference>
<evidence type="ECO:0000313" key="11">
    <source>
        <dbReference type="EMBL" id="QBF23987.1"/>
    </source>
</evidence>
<comment type="subcellular location">
    <subcellularLocation>
        <location evidence="9 10">Cytoplasm</location>
    </subcellularLocation>
</comment>
<dbReference type="CDD" id="cd00311">
    <property type="entry name" value="TIM"/>
    <property type="match status" value="1"/>
</dbReference>
<feature type="binding site" evidence="9">
    <location>
        <position position="176"/>
    </location>
    <ligand>
        <name>substrate</name>
    </ligand>
</feature>
<accession>A0A4P6MAG5</accession>
<dbReference type="PANTHER" id="PTHR21139:SF42">
    <property type="entry name" value="TRIOSEPHOSPHATE ISOMERASE"/>
    <property type="match status" value="1"/>
</dbReference>
<name>A0A4P6MAG5_9MOLU</name>
<evidence type="ECO:0000256" key="8">
    <source>
        <dbReference type="ARBA" id="ARBA00023235"/>
    </source>
</evidence>
<dbReference type="EMBL" id="CP035949">
    <property type="protein sequence ID" value="QBF23987.1"/>
    <property type="molecule type" value="Genomic_DNA"/>
</dbReference>
<reference evidence="11 12" key="1">
    <citation type="submission" date="2019-02" db="EMBL/GenBank/DDBJ databases">
        <title>Draft Genome Sequence of Maize Bushy Stunt-like Phytoplasma group 16SrI-B (Aster yellows) in South Africa.</title>
        <authorList>
            <person name="Coetzee B."/>
            <person name="Douglas-Smit N."/>
            <person name="Maree H.J."/>
            <person name="Burger J.T."/>
            <person name="Kruger K."/>
            <person name="Pietersen G."/>
        </authorList>
    </citation>
    <scope>NUCLEOTIDE SEQUENCE [LARGE SCALE GENOMIC DNA]</scope>
    <source>
        <strain evidence="11 12">De Villa</strain>
    </source>
</reference>
<evidence type="ECO:0000313" key="12">
    <source>
        <dbReference type="Proteomes" id="UP000289726"/>
    </source>
</evidence>
<comment type="pathway">
    <text evidence="1 9 10">Carbohydrate degradation; glycolysis; D-glyceraldehyde 3-phosphate from glycerone phosphate: step 1/1.</text>
</comment>
<comment type="pathway">
    <text evidence="9 10">Carbohydrate biosynthesis; gluconeogenesis.</text>
</comment>
<dbReference type="PANTHER" id="PTHR21139">
    <property type="entry name" value="TRIOSEPHOSPHATE ISOMERASE"/>
    <property type="match status" value="1"/>
</dbReference>
<evidence type="ECO:0000256" key="10">
    <source>
        <dbReference type="RuleBase" id="RU363013"/>
    </source>
</evidence>
<organism evidence="11 12">
    <name type="scientific">'Catharanthus roseus' aster yellows phytoplasma</name>
    <dbReference type="NCBI Taxonomy" id="1193712"/>
    <lineage>
        <taxon>Bacteria</taxon>
        <taxon>Bacillati</taxon>
        <taxon>Mycoplasmatota</taxon>
        <taxon>Mollicutes</taxon>
        <taxon>Acholeplasmatales</taxon>
        <taxon>Acholeplasmataceae</taxon>
        <taxon>Candidatus Phytoplasma</taxon>
        <taxon>16SrI (Aster yellows group)</taxon>
    </lineage>
</organism>
<dbReference type="Proteomes" id="UP000289726">
    <property type="component" value="Chromosome"/>
</dbReference>
<comment type="similarity">
    <text evidence="2 9 10">Belongs to the triosephosphate isomerase family.</text>
</comment>
<dbReference type="Gene3D" id="3.20.20.70">
    <property type="entry name" value="Aldolase class I"/>
    <property type="match status" value="1"/>
</dbReference>
<evidence type="ECO:0000256" key="5">
    <source>
        <dbReference type="ARBA" id="ARBA00022432"/>
    </source>
</evidence>
<dbReference type="GO" id="GO:0046166">
    <property type="term" value="P:glyceraldehyde-3-phosphate biosynthetic process"/>
    <property type="evidence" value="ECO:0007669"/>
    <property type="project" value="TreeGrafter"/>
</dbReference>
<dbReference type="RefSeq" id="WP_069028331.1">
    <property type="nucleotide sequence ID" value="NZ_CP035949.1"/>
</dbReference>
<dbReference type="GO" id="GO:0019563">
    <property type="term" value="P:glycerol catabolic process"/>
    <property type="evidence" value="ECO:0007669"/>
    <property type="project" value="TreeGrafter"/>
</dbReference>
<dbReference type="GO" id="GO:0006096">
    <property type="term" value="P:glycolytic process"/>
    <property type="evidence" value="ECO:0007669"/>
    <property type="project" value="UniProtKB-UniRule"/>
</dbReference>
<dbReference type="PROSITE" id="PS51440">
    <property type="entry name" value="TIM_2"/>
    <property type="match status" value="1"/>
</dbReference>
<keyword evidence="7 9" id="KW-0324">Glycolysis</keyword>
<evidence type="ECO:0000256" key="6">
    <source>
        <dbReference type="ARBA" id="ARBA00022490"/>
    </source>
</evidence>